<dbReference type="InterPro" id="IPR028055">
    <property type="entry name" value="YidC/Oxa/ALB_C"/>
</dbReference>
<sequence>MSEARSLILAVVASVAIMLGWKFIHAKFFEVKDKQVSSWEAESVVPEVEDLVEYKPRSETVGASPRVHLQNEKIHASVALKGAQIDDVELKKYLNSLDEDSGNVLLLSPEGSEENALVEFGWVDPKHEIKLPNRDSVWAVEGSSNDGSFALRWDNGAGLVFRLKFQLDSDYMLTVVQEVENNNDQSVQLAYYGRINRARDASKKSFWLSHEGAIGSFANGVKEWTYKDIEEASSIRISGVSREDSGRSWIGFADKYWFAALIPSNDRDSKTAFRTQHLRKSDEHRFQVDFSRSHGVIKPGHSVSATTYLYLGAKELSLLDKYRTELNIPLLDKAVDFGVLYFITKPVFLLLAYFNKIFGNFGLAIVMLTITIKLIVFPLSTRSYTSMFKLRKLQPEISRIKELYKSDDLRVSKEIAALFKKHKVSPFSGFLPILVQIPVFFALYKVLFVTIEMRHAPLFAWIKDLSSPDSANFLNLFGMIPFQPPIVVGVLPVLLGVTMILQQKVMQQDQASLDGYGVMKFLPYIFIFIFSSFPSGLVLYWTCSNILTIVQQLVIRRFVCKGVSLGG</sequence>
<evidence type="ECO:0000256" key="9">
    <source>
        <dbReference type="ARBA" id="ARBA00023136"/>
    </source>
</evidence>
<evidence type="ECO:0000259" key="14">
    <source>
        <dbReference type="Pfam" id="PF02096"/>
    </source>
</evidence>
<dbReference type="InterPro" id="IPR047196">
    <property type="entry name" value="YidC_ALB_C"/>
</dbReference>
<comment type="subunit">
    <text evidence="13">Interacts with the Sec translocase complex via SecD. Specifically interacts with transmembrane segments of nascent integral membrane proteins during membrane integration.</text>
</comment>
<dbReference type="PRINTS" id="PR01900">
    <property type="entry name" value="YIDCPROTEIN"/>
</dbReference>
<dbReference type="CDD" id="cd19961">
    <property type="entry name" value="EcYidC-like_peri"/>
    <property type="match status" value="1"/>
</dbReference>
<protein>
    <recommendedName>
        <fullName evidence="3 13">Membrane protein insertase YidC</fullName>
    </recommendedName>
    <alternativeName>
        <fullName evidence="12 13">Foldase YidC</fullName>
    </alternativeName>
    <alternativeName>
        <fullName evidence="11 13">Membrane integrase YidC</fullName>
    </alternativeName>
    <alternativeName>
        <fullName evidence="13">Membrane protein YidC</fullName>
    </alternativeName>
</protein>
<evidence type="ECO:0000256" key="5">
    <source>
        <dbReference type="ARBA" id="ARBA00022475"/>
    </source>
</evidence>
<evidence type="ECO:0000256" key="2">
    <source>
        <dbReference type="ARBA" id="ARBA00010527"/>
    </source>
</evidence>
<dbReference type="GO" id="GO:0005886">
    <property type="term" value="C:plasma membrane"/>
    <property type="evidence" value="ECO:0007669"/>
    <property type="project" value="UniProtKB-SubCell"/>
</dbReference>
<dbReference type="Pfam" id="PF14849">
    <property type="entry name" value="YidC_periplas"/>
    <property type="match status" value="1"/>
</dbReference>
<keyword evidence="5 13" id="KW-1003">Cell membrane</keyword>
<keyword evidence="9 13" id="KW-0472">Membrane</keyword>
<dbReference type="GO" id="GO:0015031">
    <property type="term" value="P:protein transport"/>
    <property type="evidence" value="ECO:0007669"/>
    <property type="project" value="UniProtKB-KW"/>
</dbReference>
<evidence type="ECO:0000256" key="10">
    <source>
        <dbReference type="ARBA" id="ARBA00023186"/>
    </source>
</evidence>
<feature type="transmembrane region" description="Helical" evidence="13">
    <location>
        <begin position="482"/>
        <end position="501"/>
    </location>
</feature>
<keyword evidence="8 13" id="KW-1133">Transmembrane helix</keyword>
<feature type="domain" description="Membrane insertase YidC/Oxa/ALB C-terminal" evidence="14">
    <location>
        <begin position="361"/>
        <end position="557"/>
    </location>
</feature>
<evidence type="ECO:0000256" key="7">
    <source>
        <dbReference type="ARBA" id="ARBA00022927"/>
    </source>
</evidence>
<evidence type="ECO:0000313" key="17">
    <source>
        <dbReference type="Proteomes" id="UP000500930"/>
    </source>
</evidence>
<evidence type="ECO:0000256" key="4">
    <source>
        <dbReference type="ARBA" id="ARBA00022448"/>
    </source>
</evidence>
<dbReference type="InterPro" id="IPR038221">
    <property type="entry name" value="YidC_periplasmic_sf"/>
</dbReference>
<dbReference type="Proteomes" id="UP000500930">
    <property type="component" value="Chromosome"/>
</dbReference>
<feature type="transmembrane region" description="Helical" evidence="13">
    <location>
        <begin position="430"/>
        <end position="451"/>
    </location>
</feature>
<reference evidence="16 17" key="1">
    <citation type="journal article" date="2020" name="Pathogens">
        <title>First Whole Genome Sequence of Anaplasma platys, an Obligate Intracellular Rickettsial Pathogen of Dogs.</title>
        <authorList>
            <person name="Llanes A."/>
            <person name="Rajeev S."/>
        </authorList>
    </citation>
    <scope>NUCLEOTIDE SEQUENCE [LARGE SCALE GENOMIC DNA]</scope>
    <source>
        <strain evidence="16 17">S3</strain>
    </source>
</reference>
<dbReference type="Gene3D" id="2.70.98.90">
    <property type="match status" value="1"/>
</dbReference>
<keyword evidence="17" id="KW-1185">Reference proteome</keyword>
<dbReference type="PRINTS" id="PR00701">
    <property type="entry name" value="60KDINNERMP"/>
</dbReference>
<dbReference type="Pfam" id="PF02096">
    <property type="entry name" value="60KD_IMP"/>
    <property type="match status" value="1"/>
</dbReference>
<feature type="transmembrane region" description="Helical" evidence="13">
    <location>
        <begin position="521"/>
        <end position="541"/>
    </location>
</feature>
<feature type="transmembrane region" description="Helical" evidence="13">
    <location>
        <begin position="360"/>
        <end position="381"/>
    </location>
</feature>
<dbReference type="InterPro" id="IPR028053">
    <property type="entry name" value="Membr_insert_YidC_N"/>
</dbReference>
<dbReference type="InterPro" id="IPR019998">
    <property type="entry name" value="Membr_insert_YidC"/>
</dbReference>
<dbReference type="GO" id="GO:0051205">
    <property type="term" value="P:protein insertion into membrane"/>
    <property type="evidence" value="ECO:0007669"/>
    <property type="project" value="TreeGrafter"/>
</dbReference>
<organism evidence="16 17">
    <name type="scientific">Anaplasma platys</name>
    <dbReference type="NCBI Taxonomy" id="949"/>
    <lineage>
        <taxon>Bacteria</taxon>
        <taxon>Pseudomonadati</taxon>
        <taxon>Pseudomonadota</taxon>
        <taxon>Alphaproteobacteria</taxon>
        <taxon>Rickettsiales</taxon>
        <taxon>Anaplasmataceae</taxon>
        <taxon>Anaplasma</taxon>
    </lineage>
</organism>
<dbReference type="NCBIfam" id="TIGR03593">
    <property type="entry name" value="yidC_nterm"/>
    <property type="match status" value="1"/>
</dbReference>
<dbReference type="RefSeq" id="WP_169193139.1">
    <property type="nucleotide sequence ID" value="NZ_CP046391.1"/>
</dbReference>
<keyword evidence="7 13" id="KW-0653">Protein transport</keyword>
<keyword evidence="6 13" id="KW-0812">Transmembrane</keyword>
<evidence type="ECO:0000256" key="8">
    <source>
        <dbReference type="ARBA" id="ARBA00022989"/>
    </source>
</evidence>
<feature type="transmembrane region" description="Helical" evidence="13">
    <location>
        <begin position="6"/>
        <end position="24"/>
    </location>
</feature>
<dbReference type="InterPro" id="IPR001708">
    <property type="entry name" value="YidC/ALB3/OXA1/COX18"/>
</dbReference>
<evidence type="ECO:0000256" key="1">
    <source>
        <dbReference type="ARBA" id="ARBA00004429"/>
    </source>
</evidence>
<dbReference type="PANTHER" id="PTHR12428:SF65">
    <property type="entry name" value="CYTOCHROME C OXIDASE ASSEMBLY PROTEIN COX18, MITOCHONDRIAL"/>
    <property type="match status" value="1"/>
</dbReference>
<dbReference type="NCBIfam" id="TIGR03592">
    <property type="entry name" value="yidC_oxa1_cterm"/>
    <property type="match status" value="1"/>
</dbReference>
<dbReference type="KEGG" id="aplt:ANPL_02080"/>
<dbReference type="GO" id="GO:0032977">
    <property type="term" value="F:membrane insertase activity"/>
    <property type="evidence" value="ECO:0007669"/>
    <property type="project" value="InterPro"/>
</dbReference>
<evidence type="ECO:0000256" key="13">
    <source>
        <dbReference type="HAMAP-Rule" id="MF_01810"/>
    </source>
</evidence>
<evidence type="ECO:0000259" key="15">
    <source>
        <dbReference type="Pfam" id="PF14849"/>
    </source>
</evidence>
<dbReference type="PANTHER" id="PTHR12428">
    <property type="entry name" value="OXA1"/>
    <property type="match status" value="1"/>
</dbReference>
<dbReference type="HAMAP" id="MF_01810">
    <property type="entry name" value="YidC_type1"/>
    <property type="match status" value="1"/>
</dbReference>
<feature type="domain" description="Membrane insertase YidC N-terminal" evidence="15">
    <location>
        <begin position="66"/>
        <end position="349"/>
    </location>
</feature>
<comment type="similarity">
    <text evidence="2 13">Belongs to the OXA1/ALB3/YidC family. Type 1 subfamily.</text>
</comment>
<evidence type="ECO:0000313" key="16">
    <source>
        <dbReference type="EMBL" id="QJC27501.1"/>
    </source>
</evidence>
<dbReference type="AlphaFoldDB" id="A0A858PY26"/>
<keyword evidence="10 13" id="KW-0143">Chaperone</keyword>
<name>A0A858PY26_9RICK</name>
<dbReference type="NCBIfam" id="NF002353">
    <property type="entry name" value="PRK01318.1-4"/>
    <property type="match status" value="1"/>
</dbReference>
<evidence type="ECO:0000256" key="12">
    <source>
        <dbReference type="ARBA" id="ARBA00033342"/>
    </source>
</evidence>
<comment type="subcellular location">
    <subcellularLocation>
        <location evidence="1">Cell inner membrane</location>
        <topology evidence="1">Multi-pass membrane protein</topology>
    </subcellularLocation>
    <subcellularLocation>
        <location evidence="13">Cell membrane</location>
        <topology evidence="13">Multi-pass membrane protein</topology>
    </subcellularLocation>
</comment>
<gene>
    <name evidence="13 16" type="primary">yidC</name>
    <name evidence="16" type="ORF">ANPL_02080</name>
</gene>
<dbReference type="EMBL" id="CP046391">
    <property type="protein sequence ID" value="QJC27501.1"/>
    <property type="molecule type" value="Genomic_DNA"/>
</dbReference>
<proteinExistence type="inferred from homology"/>
<evidence type="ECO:0000256" key="3">
    <source>
        <dbReference type="ARBA" id="ARBA00015325"/>
    </source>
</evidence>
<dbReference type="CDD" id="cd20070">
    <property type="entry name" value="5TM_YidC_Alb3"/>
    <property type="match status" value="1"/>
</dbReference>
<evidence type="ECO:0000256" key="6">
    <source>
        <dbReference type="ARBA" id="ARBA00022692"/>
    </source>
</evidence>
<keyword evidence="4 13" id="KW-0813">Transport</keyword>
<evidence type="ECO:0000256" key="11">
    <source>
        <dbReference type="ARBA" id="ARBA00033245"/>
    </source>
</evidence>
<accession>A0A858PY26</accession>
<comment type="function">
    <text evidence="13">Required for the insertion and/or proper folding and/or complex formation of integral membrane proteins into the membrane. Involved in integration of membrane proteins that insert both dependently and independently of the Sec translocase complex, as well as at least some lipoproteins. Aids folding of multispanning membrane proteins.</text>
</comment>